<dbReference type="AlphaFoldDB" id="A0A3N4VGH2"/>
<evidence type="ECO:0000313" key="2">
    <source>
        <dbReference type="EMBL" id="RPE81828.1"/>
    </source>
</evidence>
<feature type="region of interest" description="Disordered" evidence="1">
    <location>
        <begin position="135"/>
        <end position="164"/>
    </location>
</feature>
<organism evidence="2 3">
    <name type="scientific">Vulcaniibacterium tengchongense</name>
    <dbReference type="NCBI Taxonomy" id="1273429"/>
    <lineage>
        <taxon>Bacteria</taxon>
        <taxon>Pseudomonadati</taxon>
        <taxon>Pseudomonadota</taxon>
        <taxon>Gammaproteobacteria</taxon>
        <taxon>Lysobacterales</taxon>
        <taxon>Lysobacteraceae</taxon>
        <taxon>Vulcaniibacterium</taxon>
    </lineage>
</organism>
<accession>A0A3N4VGH2</accession>
<reference evidence="2 3" key="1">
    <citation type="submission" date="2018-11" db="EMBL/GenBank/DDBJ databases">
        <title>Genomic Encyclopedia of Type Strains, Phase IV (KMG-IV): sequencing the most valuable type-strain genomes for metagenomic binning, comparative biology and taxonomic classification.</title>
        <authorList>
            <person name="Goeker M."/>
        </authorList>
    </citation>
    <scope>NUCLEOTIDE SEQUENCE [LARGE SCALE GENOMIC DNA]</scope>
    <source>
        <strain evidence="2 3">DSM 25623</strain>
    </source>
</reference>
<proteinExistence type="predicted"/>
<dbReference type="EMBL" id="RKQN01000001">
    <property type="protein sequence ID" value="RPE81828.1"/>
    <property type="molecule type" value="Genomic_DNA"/>
</dbReference>
<evidence type="ECO:0000256" key="1">
    <source>
        <dbReference type="SAM" id="MobiDB-lite"/>
    </source>
</evidence>
<keyword evidence="3" id="KW-1185">Reference proteome</keyword>
<sequence length="200" mass="22023">MLGTCPHCAFQAEMEAFFTDDEGKRLAAAVAELPPECGRAVLAYLRLFKPPKTGLRMARAVKLAREVADLIAAGTVCKDERTGMRRPVAPAMWAQGIEQMLAQRDRLSLPLEGHGYLRAVVFSLADAADAAAERRREADARAGRHLSAAPPLQAPPEDPRQKKLQNELDWIRQQLAYGLMEPEEAEKQCAAARVKYGTET</sequence>
<evidence type="ECO:0000313" key="3">
    <source>
        <dbReference type="Proteomes" id="UP000269708"/>
    </source>
</evidence>
<name>A0A3N4VGH2_9GAMM</name>
<protein>
    <submittedName>
        <fullName evidence="2">Uncharacterized protein</fullName>
    </submittedName>
</protein>
<dbReference type="RefSeq" id="WP_123769346.1">
    <property type="nucleotide sequence ID" value="NZ_RKQN01000001.1"/>
</dbReference>
<dbReference type="Proteomes" id="UP000269708">
    <property type="component" value="Unassembled WGS sequence"/>
</dbReference>
<comment type="caution">
    <text evidence="2">The sequence shown here is derived from an EMBL/GenBank/DDBJ whole genome shotgun (WGS) entry which is preliminary data.</text>
</comment>
<gene>
    <name evidence="2" type="ORF">EDC50_1030</name>
</gene>
<dbReference type="OrthoDB" id="6872885at2"/>